<feature type="repeat" description="PPR" evidence="2">
    <location>
        <begin position="286"/>
        <end position="320"/>
    </location>
</feature>
<feature type="repeat" description="PPR" evidence="2">
    <location>
        <begin position="387"/>
        <end position="422"/>
    </location>
</feature>
<sequence length="647" mass="71419">MQRAILRAHDNHLQIQNLRALSLSSTSTLGISGNSVRRNHASNEIAFLGVSETTKPDGHALVQMIRNCMTQAHTSYGEQLHCYVLQSGFSSNVFVSTALVSFYAKMVSLEDARKVFEEMPQRNVVSWNTMISGYAHSGKLQKALSFFLELNKSEILADAYSCTPALAACGQLRLLRLGMSIHSRIVMYGLESSVVVGNCLIDMYGKCCSVEDAIRVFHGLVEKDVISWNSVIAASARNQRLEQAFAYIYQMPCPDTISYNELINGVAQFGNIDEAIDILRSIPNPDSSSWNSIISGYMVRNRTWEALGFFTQMHAKGVIMDVFTFSSILSGIARVSSITWGTSIHCCTVKHGLVASTIIGSALISMYSKCGQVRDAEILFRSLPSKNIVTWSTIISGFAHNGESDKVIQYFEGLQGEKELRPDDITFVNLLAACSHNKMPLEQAYKYFSRMINEYGIEPTPEHLASMIRLMGHDGEVARAKKMIYELGFGSCKSVWKALLGACDECGNLEVAKVAAAKMVELGGDDDFGTANISYSPVSVSDKVAAEDDINFVENNFHDDSKEEEAEKSYQNDALVVKDGGNLKHSSSSRTRSSILIGELKTSGVVEHLSNLPLMKGKDDEKKYCGLRCVCWWSCFMFALSTGRRPS</sequence>
<dbReference type="OrthoDB" id="1662615at2759"/>
<dbReference type="Proteomes" id="UP001153076">
    <property type="component" value="Unassembled WGS sequence"/>
</dbReference>
<dbReference type="EMBL" id="JAKOGI010000350">
    <property type="protein sequence ID" value="KAJ8436333.1"/>
    <property type="molecule type" value="Genomic_DNA"/>
</dbReference>
<feature type="repeat" description="PPR" evidence="2">
    <location>
        <begin position="123"/>
        <end position="157"/>
    </location>
</feature>
<dbReference type="FunFam" id="1.25.40.10:FF:000158">
    <property type="entry name" value="pentatricopeptide repeat-containing protein At2g33680"/>
    <property type="match status" value="1"/>
</dbReference>
<evidence type="ECO:0000256" key="2">
    <source>
        <dbReference type="PROSITE-ProRule" id="PRU00708"/>
    </source>
</evidence>
<dbReference type="GO" id="GO:0009451">
    <property type="term" value="P:RNA modification"/>
    <property type="evidence" value="ECO:0007669"/>
    <property type="project" value="InterPro"/>
</dbReference>
<dbReference type="PANTHER" id="PTHR47926:SF347">
    <property type="entry name" value="PENTATRICOPEPTIDE REPEAT-CONTAINING PROTEIN"/>
    <property type="match status" value="1"/>
</dbReference>
<dbReference type="Pfam" id="PF01535">
    <property type="entry name" value="PPR"/>
    <property type="match status" value="5"/>
</dbReference>
<evidence type="ECO:0000313" key="4">
    <source>
        <dbReference type="Proteomes" id="UP001153076"/>
    </source>
</evidence>
<dbReference type="InterPro" id="IPR046960">
    <property type="entry name" value="PPR_At4g14850-like_plant"/>
</dbReference>
<organism evidence="3 4">
    <name type="scientific">Carnegiea gigantea</name>
    <dbReference type="NCBI Taxonomy" id="171969"/>
    <lineage>
        <taxon>Eukaryota</taxon>
        <taxon>Viridiplantae</taxon>
        <taxon>Streptophyta</taxon>
        <taxon>Embryophyta</taxon>
        <taxon>Tracheophyta</taxon>
        <taxon>Spermatophyta</taxon>
        <taxon>Magnoliopsida</taxon>
        <taxon>eudicotyledons</taxon>
        <taxon>Gunneridae</taxon>
        <taxon>Pentapetalae</taxon>
        <taxon>Caryophyllales</taxon>
        <taxon>Cactineae</taxon>
        <taxon>Cactaceae</taxon>
        <taxon>Cactoideae</taxon>
        <taxon>Echinocereeae</taxon>
        <taxon>Carnegiea</taxon>
    </lineage>
</organism>
<proteinExistence type="predicted"/>
<evidence type="ECO:0000256" key="1">
    <source>
        <dbReference type="ARBA" id="ARBA00022737"/>
    </source>
</evidence>
<protein>
    <recommendedName>
        <fullName evidence="5">Pentatricopeptide repeat-containing protein</fullName>
    </recommendedName>
</protein>
<dbReference type="InterPro" id="IPR002885">
    <property type="entry name" value="PPR_rpt"/>
</dbReference>
<keyword evidence="4" id="KW-1185">Reference proteome</keyword>
<dbReference type="PROSITE" id="PS51375">
    <property type="entry name" value="PPR"/>
    <property type="match status" value="3"/>
</dbReference>
<keyword evidence="1" id="KW-0677">Repeat</keyword>
<dbReference type="Gene3D" id="1.25.40.10">
    <property type="entry name" value="Tetratricopeptide repeat domain"/>
    <property type="match status" value="5"/>
</dbReference>
<evidence type="ECO:0000313" key="3">
    <source>
        <dbReference type="EMBL" id="KAJ8436333.1"/>
    </source>
</evidence>
<dbReference type="GO" id="GO:0003723">
    <property type="term" value="F:RNA binding"/>
    <property type="evidence" value="ECO:0007669"/>
    <property type="project" value="InterPro"/>
</dbReference>
<dbReference type="PANTHER" id="PTHR47926">
    <property type="entry name" value="PENTATRICOPEPTIDE REPEAT-CONTAINING PROTEIN"/>
    <property type="match status" value="1"/>
</dbReference>
<reference evidence="3" key="1">
    <citation type="submission" date="2022-04" db="EMBL/GenBank/DDBJ databases">
        <title>Carnegiea gigantea Genome sequencing and assembly v2.</title>
        <authorList>
            <person name="Copetti D."/>
            <person name="Sanderson M.J."/>
            <person name="Burquez A."/>
            <person name="Wojciechowski M.F."/>
        </authorList>
    </citation>
    <scope>NUCLEOTIDE SEQUENCE</scope>
    <source>
        <strain evidence="3">SGP5-SGP5p</strain>
        <tissue evidence="3">Aerial part</tissue>
    </source>
</reference>
<dbReference type="FunFam" id="1.25.40.10:FF:001486">
    <property type="entry name" value="Pentatricopeptide repeat-containing protein mitochondrial"/>
    <property type="match status" value="1"/>
</dbReference>
<name>A0A9Q1QBP5_9CARY</name>
<evidence type="ECO:0008006" key="5">
    <source>
        <dbReference type="Google" id="ProtNLM"/>
    </source>
</evidence>
<dbReference type="GO" id="GO:0099402">
    <property type="term" value="P:plant organ development"/>
    <property type="evidence" value="ECO:0007669"/>
    <property type="project" value="UniProtKB-ARBA"/>
</dbReference>
<dbReference type="Pfam" id="PF13041">
    <property type="entry name" value="PPR_2"/>
    <property type="match status" value="2"/>
</dbReference>
<accession>A0A9Q1QBP5</accession>
<dbReference type="InterPro" id="IPR011990">
    <property type="entry name" value="TPR-like_helical_dom_sf"/>
</dbReference>
<comment type="caution">
    <text evidence="3">The sequence shown here is derived from an EMBL/GenBank/DDBJ whole genome shotgun (WGS) entry which is preliminary data.</text>
</comment>
<dbReference type="NCBIfam" id="TIGR00756">
    <property type="entry name" value="PPR"/>
    <property type="match status" value="4"/>
</dbReference>
<dbReference type="FunFam" id="1.25.40.10:FF:000606">
    <property type="entry name" value="Putative pentatricopeptide repeat-containing protein"/>
    <property type="match status" value="1"/>
</dbReference>
<gene>
    <name evidence="3" type="ORF">Cgig2_005257</name>
</gene>
<dbReference type="FunFam" id="1.25.40.10:FF:000344">
    <property type="entry name" value="Pentatricopeptide repeat-containing protein"/>
    <property type="match status" value="1"/>
</dbReference>
<dbReference type="AlphaFoldDB" id="A0A9Q1QBP5"/>